<dbReference type="Gene3D" id="2.60.40.1120">
    <property type="entry name" value="Carboxypeptidase-like, regulatory domain"/>
    <property type="match status" value="1"/>
</dbReference>
<reference evidence="1" key="1">
    <citation type="submission" date="2018-05" db="EMBL/GenBank/DDBJ databases">
        <authorList>
            <person name="Lanie J.A."/>
            <person name="Ng W.-L."/>
            <person name="Kazmierczak K.M."/>
            <person name="Andrzejewski T.M."/>
            <person name="Davidsen T.M."/>
            <person name="Wayne K.J."/>
            <person name="Tettelin H."/>
            <person name="Glass J.I."/>
            <person name="Rusch D."/>
            <person name="Podicherti R."/>
            <person name="Tsui H.-C.T."/>
            <person name="Winkler M.E."/>
        </authorList>
    </citation>
    <scope>NUCLEOTIDE SEQUENCE</scope>
</reference>
<feature type="non-terminal residue" evidence="1">
    <location>
        <position position="113"/>
    </location>
</feature>
<gene>
    <name evidence="1" type="ORF">METZ01_LOCUS425681</name>
</gene>
<dbReference type="SUPFAM" id="SSF49478">
    <property type="entry name" value="Cna protein B-type domain"/>
    <property type="match status" value="1"/>
</dbReference>
<protein>
    <recommendedName>
        <fullName evidence="2">TonB-dependent receptor plug domain-containing protein</fullName>
    </recommendedName>
</protein>
<organism evidence="1">
    <name type="scientific">marine metagenome</name>
    <dbReference type="NCBI Taxonomy" id="408172"/>
    <lineage>
        <taxon>unclassified sequences</taxon>
        <taxon>metagenomes</taxon>
        <taxon>ecological metagenomes</taxon>
    </lineage>
</organism>
<accession>A0A382XNT4</accession>
<sequence>MKIKFLLLITIILFSSVYAHGGSHDHKRAKPEGCIIYGTVLDSINSQPIEYVSISVINNNKDIETGGITNSKGVFEIKGIKPGTYSVRIEFMGFSIIEFRDIKLAFSGAIWKK</sequence>
<evidence type="ECO:0008006" key="2">
    <source>
        <dbReference type="Google" id="ProtNLM"/>
    </source>
</evidence>
<dbReference type="AlphaFoldDB" id="A0A382XNT4"/>
<proteinExistence type="predicted"/>
<evidence type="ECO:0000313" key="1">
    <source>
        <dbReference type="EMBL" id="SVD72827.1"/>
    </source>
</evidence>
<name>A0A382XNT4_9ZZZZ</name>
<dbReference type="EMBL" id="UINC01169339">
    <property type="protein sequence ID" value="SVD72827.1"/>
    <property type="molecule type" value="Genomic_DNA"/>
</dbReference>
<dbReference type="Pfam" id="PF13620">
    <property type="entry name" value="CarboxypepD_reg"/>
    <property type="match status" value="1"/>
</dbReference>